<protein>
    <submittedName>
        <fullName evidence="3">YafY family transcriptional regulator</fullName>
    </submittedName>
</protein>
<dbReference type="RefSeq" id="WP_252956340.1">
    <property type="nucleotide sequence ID" value="NZ_JAFIRR010000214.1"/>
</dbReference>
<feature type="domain" description="Helix-turn-helix type 11" evidence="1">
    <location>
        <begin position="6"/>
        <end position="59"/>
    </location>
</feature>
<dbReference type="PROSITE" id="PS52050">
    <property type="entry name" value="WYL"/>
    <property type="match status" value="1"/>
</dbReference>
<name>A0ABT1DFC7_9PROT</name>
<dbReference type="Pfam" id="PF13280">
    <property type="entry name" value="WYL"/>
    <property type="match status" value="1"/>
</dbReference>
<reference evidence="3 4" key="1">
    <citation type="submission" date="2021-12" db="EMBL/GenBank/DDBJ databases">
        <title>Siccirubricoccus leaddurans sp. nov., a high concentration Zn2+ tolerance bacterium.</title>
        <authorList>
            <person name="Cao Y."/>
        </authorList>
    </citation>
    <scope>NUCLEOTIDE SEQUENCE [LARGE SCALE GENOMIC DNA]</scope>
    <source>
        <strain evidence="3 4">KC 17139</strain>
    </source>
</reference>
<comment type="caution">
    <text evidence="3">The sequence shown here is derived from an EMBL/GenBank/DDBJ whole genome shotgun (WGS) entry which is preliminary data.</text>
</comment>
<sequence>MRRADRLFDIIQTLRVAPRPVTARKLAERLEVAERAIYRDIATLQARRVPIEGAAGLGYVLRRGFELPPLMFTADEIDAIAVGARMVRRLRDPGLAQAAESVLAKLATALPDSLRRDMMEPPFWVSEGSTAEPRGIDLAALRAAIRDRRKLHMTYEDAAGRRTDRVVWPIAMAYYVDATLLGAWCEKRKDYRHFRVERVLASTVLEERFEADPAVLQREWLARLD</sequence>
<dbReference type="PANTHER" id="PTHR34580:SF3">
    <property type="entry name" value="PROTEIN PAFB"/>
    <property type="match status" value="1"/>
</dbReference>
<dbReference type="InterPro" id="IPR051534">
    <property type="entry name" value="CBASS_pafABC_assoc_protein"/>
</dbReference>
<evidence type="ECO:0000259" key="1">
    <source>
        <dbReference type="Pfam" id="PF08279"/>
    </source>
</evidence>
<evidence type="ECO:0000313" key="3">
    <source>
        <dbReference type="EMBL" id="MCO6419655.1"/>
    </source>
</evidence>
<dbReference type="Proteomes" id="UP001523392">
    <property type="component" value="Unassembled WGS sequence"/>
</dbReference>
<dbReference type="InterPro" id="IPR036390">
    <property type="entry name" value="WH_DNA-bd_sf"/>
</dbReference>
<organism evidence="3 4">
    <name type="scientific">Siccirubricoccus soli</name>
    <dbReference type="NCBI Taxonomy" id="2899147"/>
    <lineage>
        <taxon>Bacteria</taxon>
        <taxon>Pseudomonadati</taxon>
        <taxon>Pseudomonadota</taxon>
        <taxon>Alphaproteobacteria</taxon>
        <taxon>Acetobacterales</taxon>
        <taxon>Roseomonadaceae</taxon>
        <taxon>Siccirubricoccus</taxon>
    </lineage>
</organism>
<gene>
    <name evidence="3" type="ORF">JYK14_26315</name>
</gene>
<accession>A0ABT1DFC7</accession>
<dbReference type="InterPro" id="IPR013196">
    <property type="entry name" value="HTH_11"/>
</dbReference>
<evidence type="ECO:0000259" key="2">
    <source>
        <dbReference type="Pfam" id="PF13280"/>
    </source>
</evidence>
<proteinExistence type="predicted"/>
<dbReference type="SUPFAM" id="SSF46785">
    <property type="entry name" value="Winged helix' DNA-binding domain"/>
    <property type="match status" value="1"/>
</dbReference>
<dbReference type="InterPro" id="IPR036388">
    <property type="entry name" value="WH-like_DNA-bd_sf"/>
</dbReference>
<keyword evidence="4" id="KW-1185">Reference proteome</keyword>
<evidence type="ECO:0000313" key="4">
    <source>
        <dbReference type="Proteomes" id="UP001523392"/>
    </source>
</evidence>
<dbReference type="EMBL" id="JAFIRR010000214">
    <property type="protein sequence ID" value="MCO6419655.1"/>
    <property type="molecule type" value="Genomic_DNA"/>
</dbReference>
<dbReference type="Gene3D" id="1.10.10.10">
    <property type="entry name" value="Winged helix-like DNA-binding domain superfamily/Winged helix DNA-binding domain"/>
    <property type="match status" value="1"/>
</dbReference>
<dbReference type="PANTHER" id="PTHR34580">
    <property type="match status" value="1"/>
</dbReference>
<dbReference type="InterPro" id="IPR026881">
    <property type="entry name" value="WYL_dom"/>
</dbReference>
<dbReference type="Pfam" id="PF08279">
    <property type="entry name" value="HTH_11"/>
    <property type="match status" value="1"/>
</dbReference>
<feature type="domain" description="WYL" evidence="2">
    <location>
        <begin position="138"/>
        <end position="202"/>
    </location>
</feature>